<sequence>MDRNMERHKHPPGPARNTYPFNRPAWYTAAGVSLVPAAGVFAGLALWILYRSSSPVLGLILLAAGVLAGTAAMAWHIGKLSARLKKKMHHIQLLDQQLLKMSRMAAATKLTRDFLATLKDGLINMESSAALAQELIRLDTPSDAARNLEDIKTGAIHSCASIDKLLTITRTPGNHWIIQDIQINDMITDILELLAPQFREKQVKITLECEENPPMIRSNFSRVYQIFQNLLLTVVSDIIPKGQLIIATQSGSDGVQMTLVYPSRHFDKHILTQLSDPAYALQAQEPGPWLALCVYHADRVNARVFSDETDTGLQLTVNLPFRIDRSSPPVPQSFLKGL</sequence>
<dbReference type="EMBL" id="APJX01000002">
    <property type="protein sequence ID" value="EMS80736.1"/>
    <property type="molecule type" value="Genomic_DNA"/>
</dbReference>
<dbReference type="AlphaFoldDB" id="S0G7B8"/>
<organism evidence="2 3">
    <name type="scientific">Desulfotignum phosphitoxidans DSM 13687</name>
    <dbReference type="NCBI Taxonomy" id="1286635"/>
    <lineage>
        <taxon>Bacteria</taxon>
        <taxon>Pseudomonadati</taxon>
        <taxon>Thermodesulfobacteriota</taxon>
        <taxon>Desulfobacteria</taxon>
        <taxon>Desulfobacterales</taxon>
        <taxon>Desulfobacteraceae</taxon>
        <taxon>Desulfotignum</taxon>
    </lineage>
</organism>
<keyword evidence="3" id="KW-1185">Reference proteome</keyword>
<evidence type="ECO:0000313" key="3">
    <source>
        <dbReference type="Proteomes" id="UP000014216"/>
    </source>
</evidence>
<feature type="transmembrane region" description="Helical" evidence="1">
    <location>
        <begin position="25"/>
        <end position="50"/>
    </location>
</feature>
<protein>
    <submittedName>
        <fullName evidence="2">Uncharacterized protein</fullName>
    </submittedName>
</protein>
<keyword evidence="1" id="KW-0472">Membrane</keyword>
<evidence type="ECO:0000313" key="2">
    <source>
        <dbReference type="EMBL" id="EMS80736.1"/>
    </source>
</evidence>
<keyword evidence="1" id="KW-1133">Transmembrane helix</keyword>
<gene>
    <name evidence="2" type="ORF">Dpo_2c04320</name>
</gene>
<feature type="transmembrane region" description="Helical" evidence="1">
    <location>
        <begin position="56"/>
        <end position="78"/>
    </location>
</feature>
<accession>S0G7B8</accession>
<dbReference type="Proteomes" id="UP000014216">
    <property type="component" value="Unassembled WGS sequence"/>
</dbReference>
<proteinExistence type="predicted"/>
<name>S0G7B8_9BACT</name>
<reference evidence="2 3" key="1">
    <citation type="journal article" date="2013" name="Genome Announc.">
        <title>Draft Genome Sequence of Desulfotignum phosphitoxidans DSM 13687 Strain FiPS-3.</title>
        <authorList>
            <person name="Poehlein A."/>
            <person name="Daniel R."/>
            <person name="Simeonova D.D."/>
        </authorList>
    </citation>
    <scope>NUCLEOTIDE SEQUENCE [LARGE SCALE GENOMIC DNA]</scope>
    <source>
        <strain evidence="2 3">DSM 13687</strain>
    </source>
</reference>
<dbReference type="InterPro" id="IPR036890">
    <property type="entry name" value="HATPase_C_sf"/>
</dbReference>
<keyword evidence="1" id="KW-0812">Transmembrane</keyword>
<dbReference type="SUPFAM" id="SSF55874">
    <property type="entry name" value="ATPase domain of HSP90 chaperone/DNA topoisomerase II/histidine kinase"/>
    <property type="match status" value="1"/>
</dbReference>
<comment type="caution">
    <text evidence="2">The sequence shown here is derived from an EMBL/GenBank/DDBJ whole genome shotgun (WGS) entry which is preliminary data.</text>
</comment>
<evidence type="ECO:0000256" key="1">
    <source>
        <dbReference type="SAM" id="Phobius"/>
    </source>
</evidence>
<dbReference type="Gene3D" id="3.30.565.10">
    <property type="entry name" value="Histidine kinase-like ATPase, C-terminal domain"/>
    <property type="match status" value="1"/>
</dbReference>